<evidence type="ECO:0000256" key="2">
    <source>
        <dbReference type="SAM" id="MobiDB-lite"/>
    </source>
</evidence>
<feature type="compositionally biased region" description="Basic residues" evidence="2">
    <location>
        <begin position="7"/>
        <end position="16"/>
    </location>
</feature>
<dbReference type="Pfam" id="PF00400">
    <property type="entry name" value="WD40"/>
    <property type="match status" value="3"/>
</dbReference>
<dbReference type="PANTHER" id="PTHR14604">
    <property type="entry name" value="WD40 REPEAT PF20"/>
    <property type="match status" value="1"/>
</dbReference>
<dbReference type="InterPro" id="IPR015943">
    <property type="entry name" value="WD40/YVTN_repeat-like_dom_sf"/>
</dbReference>
<dbReference type="SMART" id="SM00320">
    <property type="entry name" value="WD40"/>
    <property type="match status" value="6"/>
</dbReference>
<dbReference type="PANTHER" id="PTHR14604:SF7">
    <property type="match status" value="1"/>
</dbReference>
<dbReference type="Gene3D" id="2.130.10.10">
    <property type="entry name" value="YVTN repeat-like/Quinoprotein amine dehydrogenase"/>
    <property type="match status" value="1"/>
</dbReference>
<dbReference type="InterPro" id="IPR036322">
    <property type="entry name" value="WD40_repeat_dom_sf"/>
</dbReference>
<feature type="repeat" description="WD" evidence="1">
    <location>
        <begin position="559"/>
        <end position="600"/>
    </location>
</feature>
<dbReference type="InterPro" id="IPR050995">
    <property type="entry name" value="WD-F-box_domain-protein"/>
</dbReference>
<evidence type="ECO:0000256" key="1">
    <source>
        <dbReference type="PROSITE-ProRule" id="PRU00221"/>
    </source>
</evidence>
<protein>
    <submittedName>
        <fullName evidence="3">Uncharacterized protein</fullName>
    </submittedName>
</protein>
<sequence length="785" mass="85667">MASVQKAVKKKNKNRAKNAGQDSAFRGKPVSTKWKPVWGWLHSLDRTEVVEGAEILEWLNLNAQYAAWLRTQHSNCVLVSYIQKCHHRLLFGREYHKSEEKKVRRPPAYECSTPVLEGSVTGFHRLPNGQFGAKTTADGGQQNQSELAKNVSLQTGTSSVQNKDTLLSVSKNIHFECCSVELTCLCVFCNARRILNLEMCLKHALSRCKGRTYESCTTSKIENQKRVATSSSRSETGTRGQGGPNTTLNAWAYSEASIGKRLNPLCRSEFSALGFAYTSRAGDLAPSIVEALWEREKGGNSGTVAYQPREVGSRGKRWNTVLKGWDSLGKQRIGPVNWLQKRAYSSWVPSWAAYTSSIAIAQPLGSRIDQGIQKVLDVRFHPGGAPQLVVSCNEPPNELLLYNLVSGRARELIGHNSQIQAVEFALGGDYIVSCASNIVKVWDSTSAACLHTLGPGTDDGTAGHKKKISAMAVNQFHSCLAATSGGEGDSKLLLWNILRGELVADLNAAYRQEQVDLPSMDALKICNGRNLICGSDSPGGKPAVVQIWDIDALSMISSVPAHDTYITCLDTNVLNSTLITGAGDGTVGLFDVRTAGAISRLPLSSSWEITSVSFSACETYFQASCTGNCTFVWDTRMMSLEPGPKCTTQTPPLAQGNPFRALHQLSHGAPMPTSENSFQVPGYVDIGDQGVNDARWFQQEPILVTVSGNGSVAMWDVSLGQPCIQHIASHSRCINTVAVSPKDQFICTGGDDQKVVLYQDVGDESQLQWRLTHPLWEEPTLRPEN</sequence>
<dbReference type="InterPro" id="IPR001680">
    <property type="entry name" value="WD40_rpt"/>
</dbReference>
<feature type="region of interest" description="Disordered" evidence="2">
    <location>
        <begin position="224"/>
        <end position="245"/>
    </location>
</feature>
<organism evidence="3 4">
    <name type="scientific">Sphagnum jensenii</name>
    <dbReference type="NCBI Taxonomy" id="128206"/>
    <lineage>
        <taxon>Eukaryota</taxon>
        <taxon>Viridiplantae</taxon>
        <taxon>Streptophyta</taxon>
        <taxon>Embryophyta</taxon>
        <taxon>Bryophyta</taxon>
        <taxon>Sphagnophytina</taxon>
        <taxon>Sphagnopsida</taxon>
        <taxon>Sphagnales</taxon>
        <taxon>Sphagnaceae</taxon>
        <taxon>Sphagnum</taxon>
    </lineage>
</organism>
<feature type="compositionally biased region" description="Low complexity" evidence="2">
    <location>
        <begin position="229"/>
        <end position="238"/>
    </location>
</feature>
<feature type="repeat" description="WD" evidence="1">
    <location>
        <begin position="727"/>
        <end position="759"/>
    </location>
</feature>
<reference evidence="3" key="1">
    <citation type="submission" date="2024-02" db="EMBL/GenBank/DDBJ databases">
        <authorList>
            <consortium name="ELIXIR-Norway"/>
            <consortium name="Elixir Norway"/>
        </authorList>
    </citation>
    <scope>NUCLEOTIDE SEQUENCE</scope>
</reference>
<keyword evidence="4" id="KW-1185">Reference proteome</keyword>
<keyword evidence="1" id="KW-0853">WD repeat</keyword>
<evidence type="ECO:0000313" key="3">
    <source>
        <dbReference type="EMBL" id="CAK9261276.1"/>
    </source>
</evidence>
<feature type="region of interest" description="Disordered" evidence="2">
    <location>
        <begin position="1"/>
        <end position="27"/>
    </location>
</feature>
<evidence type="ECO:0000313" key="4">
    <source>
        <dbReference type="Proteomes" id="UP001497444"/>
    </source>
</evidence>
<dbReference type="SUPFAM" id="SSF50978">
    <property type="entry name" value="WD40 repeat-like"/>
    <property type="match status" value="1"/>
</dbReference>
<gene>
    <name evidence="3" type="ORF">CSSPJE1EN1_LOCUS6754</name>
</gene>
<dbReference type="EMBL" id="OZ020108">
    <property type="protein sequence ID" value="CAK9261276.1"/>
    <property type="molecule type" value="Genomic_DNA"/>
</dbReference>
<proteinExistence type="predicted"/>
<name>A0ABP0W3C4_9BRYO</name>
<accession>A0ABP0W3C4</accession>
<dbReference type="PROSITE" id="PS50082">
    <property type="entry name" value="WD_REPEATS_2"/>
    <property type="match status" value="2"/>
</dbReference>
<dbReference type="Proteomes" id="UP001497444">
    <property type="component" value="Chromosome 13"/>
</dbReference>